<dbReference type="EMBL" id="KU197014">
    <property type="protein sequence ID" value="AMW36154.1"/>
    <property type="molecule type" value="Genomic_DNA"/>
</dbReference>
<dbReference type="Proteomes" id="UP000225190">
    <property type="component" value="Segment"/>
</dbReference>
<proteinExistence type="predicted"/>
<evidence type="ECO:0000313" key="2">
    <source>
        <dbReference type="Proteomes" id="UP000225190"/>
    </source>
</evidence>
<evidence type="ECO:0000313" key="1">
    <source>
        <dbReference type="EMBL" id="AMW36154.1"/>
    </source>
</evidence>
<protein>
    <submittedName>
        <fullName evidence="1">Uncharacterized protein</fullName>
    </submittedName>
</protein>
<sequence length="71" mass="8063">MSDTDLLPELKELIAAVKRRPHHVKYSNIADAIGASESWVGQFVRGLIPNPSYLLVHKMREFLKECAEKTN</sequence>
<organism evidence="1 2">
    <name type="scientific">Xanthomonas phage XAJ2</name>
    <dbReference type="NCBI Taxonomy" id="1775249"/>
    <lineage>
        <taxon>Viruses</taxon>
        <taxon>Duplodnaviria</taxon>
        <taxon>Heunggongvirae</taxon>
        <taxon>Uroviricota</taxon>
        <taxon>Caudoviricetes</taxon>
        <taxon>Caudoviricetes incertae sedis</taxon>
        <taxon>Xajduovirus</taxon>
        <taxon>Xajduovirus XAJ2</taxon>
    </lineage>
</organism>
<keyword evidence="2" id="KW-1185">Reference proteome</keyword>
<name>A0A1I9L2G7_9CAUD</name>
<accession>A0A1I9L2G7</accession>
<reference evidence="1 2" key="1">
    <citation type="submission" date="2015-11" db="EMBL/GenBank/DDBJ databases">
        <title>Bacteriophages of Xanthomonas arboricola pv. juglandis: Characterization of two phages.</title>
        <authorList>
            <person name="Domotor D."/>
            <person name="Frank T."/>
            <person name="Rakhely G."/>
            <person name="Doffkay Z."/>
            <person name="Schneider G."/>
            <person name="Kovacs T."/>
        </authorList>
    </citation>
    <scope>NUCLEOTIDE SEQUENCE [LARGE SCALE GENOMIC DNA]</scope>
</reference>